<proteinExistence type="predicted"/>
<dbReference type="GO" id="GO:0005788">
    <property type="term" value="C:endoplasmic reticulum lumen"/>
    <property type="evidence" value="ECO:0007669"/>
    <property type="project" value="TreeGrafter"/>
</dbReference>
<dbReference type="InterPro" id="IPR009011">
    <property type="entry name" value="Man6P_isomerase_rcpt-bd_dom_sf"/>
</dbReference>
<feature type="domain" description="MRH" evidence="5">
    <location>
        <begin position="59"/>
        <end position="172"/>
    </location>
</feature>
<dbReference type="Proteomes" id="UP000050795">
    <property type="component" value="Unassembled WGS sequence"/>
</dbReference>
<comment type="subcellular location">
    <subcellularLocation>
        <location evidence="1">Endoplasmic reticulum</location>
    </subcellularLocation>
</comment>
<protein>
    <recommendedName>
        <fullName evidence="5">MRH domain-containing protein</fullName>
    </recommendedName>
</protein>
<keyword evidence="2" id="KW-0732">Signal</keyword>
<evidence type="ECO:0000259" key="5">
    <source>
        <dbReference type="PROSITE" id="PS51914"/>
    </source>
</evidence>
<evidence type="ECO:0000256" key="4">
    <source>
        <dbReference type="ARBA" id="ARBA00023157"/>
    </source>
</evidence>
<evidence type="ECO:0000313" key="6">
    <source>
        <dbReference type="Proteomes" id="UP000050795"/>
    </source>
</evidence>
<evidence type="ECO:0000313" key="7">
    <source>
        <dbReference type="WBParaSite" id="TREG1_106690.1"/>
    </source>
</evidence>
<dbReference type="InterPro" id="IPR045149">
    <property type="entry name" value="OS-9-like"/>
</dbReference>
<dbReference type="Pfam" id="PF07915">
    <property type="entry name" value="PRKCSH"/>
    <property type="match status" value="1"/>
</dbReference>
<keyword evidence="3" id="KW-0256">Endoplasmic reticulum</keyword>
<reference evidence="7" key="2">
    <citation type="submission" date="2023-11" db="UniProtKB">
        <authorList>
            <consortium name="WormBaseParasite"/>
        </authorList>
    </citation>
    <scope>IDENTIFICATION</scope>
</reference>
<dbReference type="GO" id="GO:0030968">
    <property type="term" value="P:endoplasmic reticulum unfolded protein response"/>
    <property type="evidence" value="ECO:0007669"/>
    <property type="project" value="InterPro"/>
</dbReference>
<dbReference type="InterPro" id="IPR044865">
    <property type="entry name" value="MRH_dom"/>
</dbReference>
<dbReference type="SUPFAM" id="SSF50911">
    <property type="entry name" value="Mannose 6-phosphate receptor domain"/>
    <property type="match status" value="1"/>
</dbReference>
<keyword evidence="6" id="KW-1185">Reference proteome</keyword>
<reference evidence="6" key="1">
    <citation type="submission" date="2022-06" db="EMBL/GenBank/DDBJ databases">
        <authorList>
            <person name="Berger JAMES D."/>
            <person name="Berger JAMES D."/>
        </authorList>
    </citation>
    <scope>NUCLEOTIDE SEQUENCE [LARGE SCALE GENOMIC DNA]</scope>
</reference>
<evidence type="ECO:0000256" key="2">
    <source>
        <dbReference type="ARBA" id="ARBA00022729"/>
    </source>
</evidence>
<dbReference type="PANTHER" id="PTHR15414">
    <property type="entry name" value="OS-9-RELATED"/>
    <property type="match status" value="1"/>
</dbReference>
<dbReference type="InterPro" id="IPR012913">
    <property type="entry name" value="OS9-like_dom"/>
</dbReference>
<name>A0AA85IUP6_TRIRE</name>
<dbReference type="AlphaFoldDB" id="A0AA85IUP6"/>
<sequence length="602" mass="68889">MQGTAVLDELNGAALNVFSKSGQKFSCSWSNENHSTSANKTLNLSNSVVFSLLPSLNESDCLTSTKGWWTYEFCFRKHVVQYHEGSRKSSETLLGVYERDYDWDNSSQNENKPKYHSQFYINGSVCDITGKHRKSEVQFLCSDTSNFHIISVDEPETCVYLLKISSPTLCMNERFTVEAPVKTQDIMCHPALSESDYRSYQASIKSANSNIQSPMVESPKYAPRSLKRSFTYKSMHDKLRHNRRRSQLNSFRRSHSTLFHLNAVNAYNTLSLFIQISDNFANFTSFLVSQVDIPSTIPMDCLRVMIIIFKSLYTEMEGYYEVTNQAATPNQAIGLLYAFNLTDIYQSGNRIWDMVSKYSDHNTAQKLLSIVIRAYKKYEINIPNVEDIPLSKFLQNNSNKLHLKEKFNFQFLNSQLSEKLSKQSGYEDYAKLFPLLDTVKEITNLFLALLKLRVQQFMKLYIELEINNIIEVQLEQTLINVLTNSKVKVIAVRGSGGDSDAIKRKIMKPTAGVAMTKNRLKYTRSESHVGQQEIMEMIQKIVTNLGSKASDEFDIFETSDNQAGISTFFIMPGGPKKKEEKRVRELEKNYQFTFSQGNNGNN</sequence>
<dbReference type="PANTHER" id="PTHR15414:SF5">
    <property type="entry name" value="PROTEIN OS-9"/>
    <property type="match status" value="1"/>
</dbReference>
<evidence type="ECO:0000256" key="1">
    <source>
        <dbReference type="ARBA" id="ARBA00004240"/>
    </source>
</evidence>
<dbReference type="Gene3D" id="2.70.130.10">
    <property type="entry name" value="Mannose-6-phosphate receptor binding domain"/>
    <property type="match status" value="1"/>
</dbReference>
<dbReference type="GO" id="GO:0030970">
    <property type="term" value="P:retrograde protein transport, ER to cytosol"/>
    <property type="evidence" value="ECO:0007669"/>
    <property type="project" value="TreeGrafter"/>
</dbReference>
<organism evidence="6 7">
    <name type="scientific">Trichobilharzia regenti</name>
    <name type="common">Nasal bird schistosome</name>
    <dbReference type="NCBI Taxonomy" id="157069"/>
    <lineage>
        <taxon>Eukaryota</taxon>
        <taxon>Metazoa</taxon>
        <taxon>Spiralia</taxon>
        <taxon>Lophotrochozoa</taxon>
        <taxon>Platyhelminthes</taxon>
        <taxon>Trematoda</taxon>
        <taxon>Digenea</taxon>
        <taxon>Strigeidida</taxon>
        <taxon>Schistosomatoidea</taxon>
        <taxon>Schistosomatidae</taxon>
        <taxon>Trichobilharzia</taxon>
    </lineage>
</organism>
<dbReference type="PROSITE" id="PS51914">
    <property type="entry name" value="MRH"/>
    <property type="match status" value="1"/>
</dbReference>
<evidence type="ECO:0000256" key="3">
    <source>
        <dbReference type="ARBA" id="ARBA00022824"/>
    </source>
</evidence>
<accession>A0AA85IUP6</accession>
<dbReference type="WBParaSite" id="TREG1_106690.1">
    <property type="protein sequence ID" value="TREG1_106690.1"/>
    <property type="gene ID" value="TREG1_106690"/>
</dbReference>
<keyword evidence="4" id="KW-1015">Disulfide bond</keyword>